<gene>
    <name evidence="3" type="primary">coaE</name>
    <name evidence="5" type="ORF">BN656_00538</name>
</gene>
<comment type="subcellular location">
    <subcellularLocation>
        <location evidence="3">Cytoplasm</location>
    </subcellularLocation>
</comment>
<comment type="caution">
    <text evidence="5">The sequence shown here is derived from an EMBL/GenBank/DDBJ whole genome shotgun (WGS) entry which is preliminary data.</text>
</comment>
<evidence type="ECO:0000256" key="3">
    <source>
        <dbReference type="HAMAP-Rule" id="MF_00376"/>
    </source>
</evidence>
<dbReference type="GO" id="GO:0005524">
    <property type="term" value="F:ATP binding"/>
    <property type="evidence" value="ECO:0007669"/>
    <property type="project" value="UniProtKB-UniRule"/>
</dbReference>
<comment type="similarity">
    <text evidence="3">Belongs to the CoaE family.</text>
</comment>
<dbReference type="SUPFAM" id="SSF52540">
    <property type="entry name" value="P-loop containing nucleoside triphosphate hydrolases"/>
    <property type="match status" value="1"/>
</dbReference>
<keyword evidence="3 5" id="KW-0418">Kinase</keyword>
<dbReference type="Pfam" id="PF01121">
    <property type="entry name" value="CoaE"/>
    <property type="match status" value="1"/>
</dbReference>
<proteinExistence type="inferred from homology"/>
<dbReference type="InterPro" id="IPR027417">
    <property type="entry name" value="P-loop_NTPase"/>
</dbReference>
<keyword evidence="3" id="KW-0808">Transferase</keyword>
<dbReference type="InterPro" id="IPR001977">
    <property type="entry name" value="Depp_CoAkinase"/>
</dbReference>
<dbReference type="EC" id="2.7.1.24" evidence="3 4"/>
<dbReference type="PROSITE" id="PS51219">
    <property type="entry name" value="DPCK"/>
    <property type="match status" value="1"/>
</dbReference>
<evidence type="ECO:0000256" key="1">
    <source>
        <dbReference type="ARBA" id="ARBA00022741"/>
    </source>
</evidence>
<comment type="function">
    <text evidence="3">Catalyzes the phosphorylation of the 3'-hydroxyl group of dephosphocoenzyme A to form coenzyme A.</text>
</comment>
<accession>R7A4S8</accession>
<dbReference type="GO" id="GO:0005737">
    <property type="term" value="C:cytoplasm"/>
    <property type="evidence" value="ECO:0007669"/>
    <property type="project" value="UniProtKB-SubCell"/>
</dbReference>
<organism evidence="5 6">
    <name type="scientific">Bacteroides pectinophilus CAG:437</name>
    <dbReference type="NCBI Taxonomy" id="1263051"/>
    <lineage>
        <taxon>Bacteria</taxon>
        <taxon>Bacillati</taxon>
        <taxon>Bacillota</taxon>
        <taxon>Clostridia</taxon>
        <taxon>Eubacteriales</taxon>
    </lineage>
</organism>
<keyword evidence="3" id="KW-0963">Cytoplasm</keyword>
<reference evidence="5" key="1">
    <citation type="submission" date="2012-11" db="EMBL/GenBank/DDBJ databases">
        <title>Dependencies among metagenomic species, viruses, plasmids and units of genetic variation.</title>
        <authorList>
            <person name="Nielsen H.B."/>
            <person name="Almeida M."/>
            <person name="Juncker A.S."/>
            <person name="Rasmussen S."/>
            <person name="Li J."/>
            <person name="Sunagawa S."/>
            <person name="Plichta D."/>
            <person name="Gautier L."/>
            <person name="Le Chatelier E."/>
            <person name="Peletier E."/>
            <person name="Bonde I."/>
            <person name="Nielsen T."/>
            <person name="Manichanh C."/>
            <person name="Arumugam M."/>
            <person name="Batto J."/>
            <person name="Santos M.B.Q.D."/>
            <person name="Blom N."/>
            <person name="Borruel N."/>
            <person name="Burgdorf K.S."/>
            <person name="Boumezbeur F."/>
            <person name="Casellas F."/>
            <person name="Dore J."/>
            <person name="Guarner F."/>
            <person name="Hansen T."/>
            <person name="Hildebrand F."/>
            <person name="Kaas R.S."/>
            <person name="Kennedy S."/>
            <person name="Kristiansen K."/>
            <person name="Kultima J.R."/>
            <person name="Leonard P."/>
            <person name="Levenez F."/>
            <person name="Lund O."/>
            <person name="Moumen B."/>
            <person name="Le Paslier D."/>
            <person name="Pons N."/>
            <person name="Pedersen O."/>
            <person name="Prifti E."/>
            <person name="Qin J."/>
            <person name="Raes J."/>
            <person name="Tap J."/>
            <person name="Tims S."/>
            <person name="Ussery D.W."/>
            <person name="Yamada T."/>
            <person name="MetaHit consortium"/>
            <person name="Renault P."/>
            <person name="Sicheritz-Ponten T."/>
            <person name="Bork P."/>
            <person name="Wang J."/>
            <person name="Brunak S."/>
            <person name="Ehrlich S.D."/>
        </authorList>
    </citation>
    <scope>NUCLEOTIDE SEQUENCE [LARGE SCALE GENOMIC DNA]</scope>
</reference>
<sequence>MYVFGITGGVGAGKSTVLRLIKENFNASVIEADEVGRMLMEPGNSAYLKIVEIFGEDILDNPGEQGSTINRAKLAGIVFNNKNKRMVLNGIVHPLVKKYITEEIGRIRCAEKYDYVFVEAALLIEDHYDIICDELWYIYADEETRRERLKSSRGYSDEKIDSVFASQLSDEQFRSHCSRVIDNSHDEQMTLGQLKEIIGYYD</sequence>
<dbReference type="NCBIfam" id="TIGR00152">
    <property type="entry name" value="dephospho-CoA kinase"/>
    <property type="match status" value="1"/>
</dbReference>
<comment type="catalytic activity">
    <reaction evidence="3">
        <text>3'-dephospho-CoA + ATP = ADP + CoA + H(+)</text>
        <dbReference type="Rhea" id="RHEA:18245"/>
        <dbReference type="ChEBI" id="CHEBI:15378"/>
        <dbReference type="ChEBI" id="CHEBI:30616"/>
        <dbReference type="ChEBI" id="CHEBI:57287"/>
        <dbReference type="ChEBI" id="CHEBI:57328"/>
        <dbReference type="ChEBI" id="CHEBI:456216"/>
        <dbReference type="EC" id="2.7.1.24"/>
    </reaction>
</comment>
<name>R7A4S8_9FIRM</name>
<dbReference type="EMBL" id="CBHH010000020">
    <property type="protein sequence ID" value="CDD55813.1"/>
    <property type="molecule type" value="Genomic_DNA"/>
</dbReference>
<comment type="pathway">
    <text evidence="3">Cofactor biosynthesis; coenzyme A biosynthesis; CoA from (R)-pantothenate: step 5/5.</text>
</comment>
<keyword evidence="2 3" id="KW-0067">ATP-binding</keyword>
<evidence type="ECO:0000256" key="4">
    <source>
        <dbReference type="NCBIfam" id="TIGR00152"/>
    </source>
</evidence>
<keyword evidence="1 3" id="KW-0547">Nucleotide-binding</keyword>
<dbReference type="AlphaFoldDB" id="R7A4S8"/>
<keyword evidence="3" id="KW-0173">Coenzyme A biosynthesis</keyword>
<dbReference type="GO" id="GO:0004140">
    <property type="term" value="F:dephospho-CoA kinase activity"/>
    <property type="evidence" value="ECO:0007669"/>
    <property type="project" value="UniProtKB-UniRule"/>
</dbReference>
<dbReference type="GO" id="GO:0015937">
    <property type="term" value="P:coenzyme A biosynthetic process"/>
    <property type="evidence" value="ECO:0007669"/>
    <property type="project" value="UniProtKB-UniRule"/>
</dbReference>
<protein>
    <recommendedName>
        <fullName evidence="3 4">Dephospho-CoA kinase</fullName>
        <ecNumber evidence="3 4">2.7.1.24</ecNumber>
    </recommendedName>
    <alternativeName>
        <fullName evidence="3">Dephosphocoenzyme A kinase</fullName>
    </alternativeName>
</protein>
<dbReference type="Proteomes" id="UP000018141">
    <property type="component" value="Unassembled WGS sequence"/>
</dbReference>
<dbReference type="PANTHER" id="PTHR10695:SF46">
    <property type="entry name" value="BIFUNCTIONAL COENZYME A SYNTHASE-RELATED"/>
    <property type="match status" value="1"/>
</dbReference>
<evidence type="ECO:0000313" key="6">
    <source>
        <dbReference type="Proteomes" id="UP000018141"/>
    </source>
</evidence>
<evidence type="ECO:0000313" key="5">
    <source>
        <dbReference type="EMBL" id="CDD55813.1"/>
    </source>
</evidence>
<feature type="binding site" evidence="3">
    <location>
        <begin position="11"/>
        <end position="16"/>
    </location>
    <ligand>
        <name>ATP</name>
        <dbReference type="ChEBI" id="CHEBI:30616"/>
    </ligand>
</feature>
<evidence type="ECO:0000256" key="2">
    <source>
        <dbReference type="ARBA" id="ARBA00022840"/>
    </source>
</evidence>
<dbReference type="PANTHER" id="PTHR10695">
    <property type="entry name" value="DEPHOSPHO-COA KINASE-RELATED"/>
    <property type="match status" value="1"/>
</dbReference>
<dbReference type="UniPathway" id="UPA00241">
    <property type="reaction ID" value="UER00356"/>
</dbReference>
<dbReference type="CDD" id="cd02022">
    <property type="entry name" value="DPCK"/>
    <property type="match status" value="1"/>
</dbReference>
<dbReference type="HAMAP" id="MF_00376">
    <property type="entry name" value="Dephospho_CoA_kinase"/>
    <property type="match status" value="1"/>
</dbReference>
<dbReference type="Gene3D" id="3.40.50.300">
    <property type="entry name" value="P-loop containing nucleotide triphosphate hydrolases"/>
    <property type="match status" value="1"/>
</dbReference>